<dbReference type="AlphaFoldDB" id="A0A1M4YPM3"/>
<accession>A0A1M4YPM3</accession>
<dbReference type="STRING" id="1533.SAMN05443638_1309"/>
<proteinExistence type="predicted"/>
<dbReference type="RefSeq" id="WP_072897358.1">
    <property type="nucleotide sequence ID" value="NZ_FQVM01000030.1"/>
</dbReference>
<dbReference type="InterPro" id="IPR022477">
    <property type="entry name" value="Spore_YqfC"/>
</dbReference>
<protein>
    <submittedName>
        <fullName evidence="1">Sporulation protein YqfC</fullName>
    </submittedName>
</protein>
<gene>
    <name evidence="1" type="ORF">SAMN05443638_1309</name>
</gene>
<evidence type="ECO:0000313" key="2">
    <source>
        <dbReference type="Proteomes" id="UP000184035"/>
    </source>
</evidence>
<sequence length="99" mass="11045">MDSKRDIVKEKVVEKLQLPLDVIVGVPKVTITGNKEIIIENHKGVESFESNCLKLNSKIGKIVVNGQDLEILFIGGDTITLGGRFKSLEYEELTIDDFK</sequence>
<dbReference type="Proteomes" id="UP000184035">
    <property type="component" value="Unassembled WGS sequence"/>
</dbReference>
<reference evidence="1 2" key="1">
    <citation type="submission" date="2016-11" db="EMBL/GenBank/DDBJ databases">
        <authorList>
            <person name="Jaros S."/>
            <person name="Januszkiewicz K."/>
            <person name="Wedrychowicz H."/>
        </authorList>
    </citation>
    <scope>NUCLEOTIDE SEQUENCE [LARGE SCALE GENOMIC DNA]</scope>
    <source>
        <strain evidence="1 2">DSM 2631</strain>
    </source>
</reference>
<organism evidence="1 2">
    <name type="scientific">Clostridium fallax</name>
    <dbReference type="NCBI Taxonomy" id="1533"/>
    <lineage>
        <taxon>Bacteria</taxon>
        <taxon>Bacillati</taxon>
        <taxon>Bacillota</taxon>
        <taxon>Clostridia</taxon>
        <taxon>Eubacteriales</taxon>
        <taxon>Clostridiaceae</taxon>
        <taxon>Clostridium</taxon>
    </lineage>
</organism>
<dbReference type="Pfam" id="PF07873">
    <property type="entry name" value="YabP"/>
    <property type="match status" value="1"/>
</dbReference>
<evidence type="ECO:0000313" key="1">
    <source>
        <dbReference type="EMBL" id="SHF07346.1"/>
    </source>
</evidence>
<dbReference type="OrthoDB" id="2989236at2"/>
<name>A0A1M4YPM3_9CLOT</name>
<dbReference type="InterPro" id="IPR022476">
    <property type="entry name" value="Spore_YabP/YqfC"/>
</dbReference>
<dbReference type="NCBIfam" id="TIGR02856">
    <property type="entry name" value="spore_yqfC"/>
    <property type="match status" value="1"/>
</dbReference>
<keyword evidence="2" id="KW-1185">Reference proteome</keyword>
<dbReference type="EMBL" id="FQVM01000030">
    <property type="protein sequence ID" value="SHF07346.1"/>
    <property type="molecule type" value="Genomic_DNA"/>
</dbReference>